<gene>
    <name evidence="9" type="ORF">RRF57_003648</name>
</gene>
<dbReference type="InterPro" id="IPR035985">
    <property type="entry name" value="Ubiquitin-activating_enz"/>
</dbReference>
<dbReference type="CDD" id="cd01492">
    <property type="entry name" value="Aos1_SUMO"/>
    <property type="match status" value="1"/>
</dbReference>
<keyword evidence="5" id="KW-0539">Nucleus</keyword>
<dbReference type="GO" id="GO:0019948">
    <property type="term" value="F:SUMO activating enzyme activity"/>
    <property type="evidence" value="ECO:0007669"/>
    <property type="project" value="TreeGrafter"/>
</dbReference>
<dbReference type="Gene3D" id="3.40.50.720">
    <property type="entry name" value="NAD(P)-binding Rossmann-like Domain"/>
    <property type="match status" value="1"/>
</dbReference>
<comment type="caution">
    <text evidence="9">The sequence shown here is derived from an EMBL/GenBank/DDBJ whole genome shotgun (WGS) entry which is preliminary data.</text>
</comment>
<dbReference type="Pfam" id="PF00899">
    <property type="entry name" value="ThiF"/>
    <property type="match status" value="1"/>
</dbReference>
<dbReference type="Proteomes" id="UP001305414">
    <property type="component" value="Unassembled WGS sequence"/>
</dbReference>
<dbReference type="PRINTS" id="PR01849">
    <property type="entry name" value="UBIQUITINACT"/>
</dbReference>
<sequence>MDDNPDTAAAPAISSSGEQPPATITEPTVSEANNGTSAPVQDPAGINHSFTTPFLNQGNGFIPQVQDFAAINPAMNGNGVLPMGVMMPTNPPLPEFNASHAPQPVNGHAMSAEEIALYDRQIRLWGMQAQQKIQAANILLISMKALANEIAKNLVLAGIASLTIVDDQIVTETDLGAQFFVSPENIGQNRAEAAALQVQKLNPRVKVFADSGSIMTKGASYFAAFDVVIAVDLDPTLLAFINTATRLHNRQFYAAGVHGLYGYIFCDLIEHDYVLKRDKANIATTVGPESRFRSVIDVQTQKEGGKVIEMVTKRDFYSTWDLVSETSLLPAEYTKSKRRLKAVSPALSCLRALWGFHTQHHRAPNHNKQDLEWFTRSATHSHQLLSLPPETLRSEFLRSFLQNINSEIVPVTAILGGQLAQDVINVLGQNQQPIQNMVIFDGNKMEANMYPLHPEGNLGRSQLDFGSSLPMGMGQIPVDMTQGPEDMFQMLPVEMMNATVPQNAIPQNTIPQNATLQGTNENDPSVPANNES</sequence>
<organism evidence="9 10">
    <name type="scientific">Xylaria bambusicola</name>
    <dbReference type="NCBI Taxonomy" id="326684"/>
    <lineage>
        <taxon>Eukaryota</taxon>
        <taxon>Fungi</taxon>
        <taxon>Dikarya</taxon>
        <taxon>Ascomycota</taxon>
        <taxon>Pezizomycotina</taxon>
        <taxon>Sordariomycetes</taxon>
        <taxon>Xylariomycetidae</taxon>
        <taxon>Xylariales</taxon>
        <taxon>Xylariaceae</taxon>
        <taxon>Xylaria</taxon>
    </lineage>
</organism>
<evidence type="ECO:0000259" key="8">
    <source>
        <dbReference type="Pfam" id="PF00899"/>
    </source>
</evidence>
<dbReference type="GO" id="GO:0005737">
    <property type="term" value="C:cytoplasm"/>
    <property type="evidence" value="ECO:0007669"/>
    <property type="project" value="TreeGrafter"/>
</dbReference>
<reference evidence="9 10" key="1">
    <citation type="submission" date="2023-10" db="EMBL/GenBank/DDBJ databases">
        <title>Draft genome sequence of Xylaria bambusicola isolate GMP-LS, the root and basal stem rot pathogen of sugarcane in Indonesia.</title>
        <authorList>
            <person name="Selvaraj P."/>
            <person name="Muralishankar V."/>
            <person name="Muruganantham S."/>
            <person name="Sp S."/>
            <person name="Haryani S."/>
            <person name="Lau K.J.X."/>
            <person name="Naqvi N.I."/>
        </authorList>
    </citation>
    <scope>NUCLEOTIDE SEQUENCE [LARGE SCALE GENOMIC DNA]</scope>
    <source>
        <strain evidence="9">GMP-LS</strain>
    </source>
</reference>
<dbReference type="GO" id="GO:0016925">
    <property type="term" value="P:protein sumoylation"/>
    <property type="evidence" value="ECO:0007669"/>
    <property type="project" value="TreeGrafter"/>
</dbReference>
<dbReference type="PANTHER" id="PTHR10953">
    <property type="entry name" value="UBIQUITIN-ACTIVATING ENZYME E1"/>
    <property type="match status" value="1"/>
</dbReference>
<evidence type="ECO:0000256" key="2">
    <source>
        <dbReference type="ARBA" id="ARBA00004718"/>
    </source>
</evidence>
<feature type="region of interest" description="Disordered" evidence="7">
    <location>
        <begin position="510"/>
        <end position="532"/>
    </location>
</feature>
<feature type="region of interest" description="Disordered" evidence="7">
    <location>
        <begin position="1"/>
        <end position="51"/>
    </location>
</feature>
<name>A0AAN7UHT1_9PEZI</name>
<dbReference type="InterPro" id="IPR000011">
    <property type="entry name" value="UBQ/SUMO-activ_enz_E1-like"/>
</dbReference>
<feature type="compositionally biased region" description="Polar residues" evidence="7">
    <location>
        <begin position="25"/>
        <end position="39"/>
    </location>
</feature>
<proteinExistence type="inferred from homology"/>
<evidence type="ECO:0000313" key="9">
    <source>
        <dbReference type="EMBL" id="KAK5627933.1"/>
    </source>
</evidence>
<evidence type="ECO:0000256" key="7">
    <source>
        <dbReference type="SAM" id="MobiDB-lite"/>
    </source>
</evidence>
<keyword evidence="10" id="KW-1185">Reference proteome</keyword>
<protein>
    <recommendedName>
        <fullName evidence="6">Ubiquitin-like 1-activating enzyme E1A</fullName>
    </recommendedName>
</protein>
<dbReference type="AlphaFoldDB" id="A0AAN7UHT1"/>
<dbReference type="InterPro" id="IPR045886">
    <property type="entry name" value="ThiF/MoeB/HesA"/>
</dbReference>
<feature type="domain" description="THIF-type NAD/FAD binding fold" evidence="8">
    <location>
        <begin position="118"/>
        <end position="451"/>
    </location>
</feature>
<comment type="subcellular location">
    <subcellularLocation>
        <location evidence="1">Nucleus</location>
    </subcellularLocation>
</comment>
<evidence type="ECO:0000256" key="1">
    <source>
        <dbReference type="ARBA" id="ARBA00004123"/>
    </source>
</evidence>
<dbReference type="GO" id="GO:0031510">
    <property type="term" value="C:SUMO activating enzyme complex"/>
    <property type="evidence" value="ECO:0007669"/>
    <property type="project" value="TreeGrafter"/>
</dbReference>
<accession>A0AAN7UHT1</accession>
<dbReference type="SUPFAM" id="SSF69572">
    <property type="entry name" value="Activating enzymes of the ubiquitin-like proteins"/>
    <property type="match status" value="1"/>
</dbReference>
<evidence type="ECO:0000313" key="10">
    <source>
        <dbReference type="Proteomes" id="UP001305414"/>
    </source>
</evidence>
<evidence type="ECO:0000256" key="5">
    <source>
        <dbReference type="ARBA" id="ARBA00023242"/>
    </source>
</evidence>
<dbReference type="InterPro" id="IPR000594">
    <property type="entry name" value="ThiF_NAD_FAD-bd"/>
</dbReference>
<evidence type="ECO:0000256" key="6">
    <source>
        <dbReference type="ARBA" id="ARBA00044354"/>
    </source>
</evidence>
<evidence type="ECO:0000256" key="3">
    <source>
        <dbReference type="ARBA" id="ARBA00005673"/>
    </source>
</evidence>
<evidence type="ECO:0000256" key="4">
    <source>
        <dbReference type="ARBA" id="ARBA00022786"/>
    </source>
</evidence>
<comment type="similarity">
    <text evidence="3">Belongs to the ubiquitin-activating E1 family.</text>
</comment>
<dbReference type="EMBL" id="JAWHQM010000006">
    <property type="protein sequence ID" value="KAK5627933.1"/>
    <property type="molecule type" value="Genomic_DNA"/>
</dbReference>
<dbReference type="PANTHER" id="PTHR10953:SF162">
    <property type="entry name" value="SUMO-ACTIVATING ENZYME SUBUNIT 1"/>
    <property type="match status" value="1"/>
</dbReference>
<keyword evidence="4" id="KW-0833">Ubl conjugation pathway</keyword>
<comment type="pathway">
    <text evidence="2">Protein modification; protein sumoylation.</text>
</comment>